<accession>A0ABV6J353</accession>
<keyword evidence="4" id="KW-1185">Reference proteome</keyword>
<name>A0ABV6J353_9BACL</name>
<reference evidence="3 4" key="1">
    <citation type="submission" date="2024-09" db="EMBL/GenBank/DDBJ databases">
        <authorList>
            <person name="Sun Q."/>
            <person name="Mori K."/>
        </authorList>
    </citation>
    <scope>NUCLEOTIDE SEQUENCE [LARGE SCALE GENOMIC DNA]</scope>
    <source>
        <strain evidence="3 4">CCM 4839</strain>
    </source>
</reference>
<protein>
    <submittedName>
        <fullName evidence="3">Phosphotransferase</fullName>
    </submittedName>
</protein>
<evidence type="ECO:0000256" key="1">
    <source>
        <dbReference type="ARBA" id="ARBA00038240"/>
    </source>
</evidence>
<organism evidence="3 4">
    <name type="scientific">Paenibacillus mendelii</name>
    <dbReference type="NCBI Taxonomy" id="206163"/>
    <lineage>
        <taxon>Bacteria</taxon>
        <taxon>Bacillati</taxon>
        <taxon>Bacillota</taxon>
        <taxon>Bacilli</taxon>
        <taxon>Bacillales</taxon>
        <taxon>Paenibacillaceae</taxon>
        <taxon>Paenibacillus</taxon>
    </lineage>
</organism>
<gene>
    <name evidence="3" type="ORF">ACFFJ8_00595</name>
</gene>
<comment type="caution">
    <text evidence="3">The sequence shown here is derived from an EMBL/GenBank/DDBJ whole genome shotgun (WGS) entry which is preliminary data.</text>
</comment>
<evidence type="ECO:0000259" key="2">
    <source>
        <dbReference type="Pfam" id="PF01636"/>
    </source>
</evidence>
<dbReference type="Gene3D" id="3.90.1200.10">
    <property type="match status" value="1"/>
</dbReference>
<proteinExistence type="inferred from homology"/>
<sequence length="258" mass="30010">MLIHLKNDGIRVVEPVMRNDSSYILELNAIEGKRFGILFHAVEGEEGLPTDLIQERFGSYVAEIHNSLDKITSPINRWHLDTASFIDKSMAYLMRYSTMYAFDYQFLFDVASETKKMIETRFPKTMPEYGLCHGDLYSGNVRMDSSGNLTVFDFDLCGYGWRAYDISLFICSFGLGVDAAAMDIRERKKEVFLNGYLKNRNLSEVEIHSIYLFAPFRRLFNIGSLYAFFAESWGHDIFFRNVEEEITLLKDWVNVYKF</sequence>
<evidence type="ECO:0000313" key="3">
    <source>
        <dbReference type="EMBL" id="MFC0389864.1"/>
    </source>
</evidence>
<dbReference type="PANTHER" id="PTHR21064">
    <property type="entry name" value="AMINOGLYCOSIDE PHOSPHOTRANSFERASE DOMAIN-CONTAINING PROTEIN-RELATED"/>
    <property type="match status" value="1"/>
</dbReference>
<feature type="domain" description="Aminoglycoside phosphotransferase" evidence="2">
    <location>
        <begin position="2"/>
        <end position="175"/>
    </location>
</feature>
<dbReference type="InterPro" id="IPR002575">
    <property type="entry name" value="Aminoglycoside_PTrfase"/>
</dbReference>
<evidence type="ECO:0000313" key="4">
    <source>
        <dbReference type="Proteomes" id="UP001589818"/>
    </source>
</evidence>
<dbReference type="EMBL" id="JBHLVF010000003">
    <property type="protein sequence ID" value="MFC0389864.1"/>
    <property type="molecule type" value="Genomic_DNA"/>
</dbReference>
<dbReference type="RefSeq" id="WP_204821818.1">
    <property type="nucleotide sequence ID" value="NZ_JANHOF010000015.1"/>
</dbReference>
<dbReference type="Proteomes" id="UP001589818">
    <property type="component" value="Unassembled WGS sequence"/>
</dbReference>
<dbReference type="SUPFAM" id="SSF56112">
    <property type="entry name" value="Protein kinase-like (PK-like)"/>
    <property type="match status" value="1"/>
</dbReference>
<dbReference type="PANTHER" id="PTHR21064:SF6">
    <property type="entry name" value="AMINOGLYCOSIDE PHOSPHOTRANSFERASE DOMAIN-CONTAINING PROTEIN"/>
    <property type="match status" value="1"/>
</dbReference>
<comment type="similarity">
    <text evidence="1">Belongs to the pseudomonas-type ThrB family.</text>
</comment>
<dbReference type="InterPro" id="IPR011009">
    <property type="entry name" value="Kinase-like_dom_sf"/>
</dbReference>
<dbReference type="InterPro" id="IPR050249">
    <property type="entry name" value="Pseudomonas-type_ThrB"/>
</dbReference>
<dbReference type="Pfam" id="PF01636">
    <property type="entry name" value="APH"/>
    <property type="match status" value="1"/>
</dbReference>